<keyword evidence="3" id="KW-1185">Reference proteome</keyword>
<evidence type="ECO:0008006" key="4">
    <source>
        <dbReference type="Google" id="ProtNLM"/>
    </source>
</evidence>
<evidence type="ECO:0000256" key="1">
    <source>
        <dbReference type="SAM" id="MobiDB-lite"/>
    </source>
</evidence>
<sequence length="95" mass="10930">MTSTNEPSHDPPLEYMLTLREAAPYFGRTYEWLLNQCHRGTVPHRRIGRNYAMTPSDVRAAQEALAVPAKAEQRDPHGLRPRSRAHLNNGGRRRR</sequence>
<gene>
    <name evidence="2" type="ORF">SAMN04489765_3128</name>
</gene>
<evidence type="ECO:0000313" key="2">
    <source>
        <dbReference type="EMBL" id="SDR08565.1"/>
    </source>
</evidence>
<organism evidence="2 3">
    <name type="scientific">Tsukamurella pulmonis</name>
    <dbReference type="NCBI Taxonomy" id="47312"/>
    <lineage>
        <taxon>Bacteria</taxon>
        <taxon>Bacillati</taxon>
        <taxon>Actinomycetota</taxon>
        <taxon>Actinomycetes</taxon>
        <taxon>Mycobacteriales</taxon>
        <taxon>Tsukamurellaceae</taxon>
        <taxon>Tsukamurella</taxon>
    </lineage>
</organism>
<proteinExistence type="predicted"/>
<evidence type="ECO:0000313" key="3">
    <source>
        <dbReference type="Proteomes" id="UP000183053"/>
    </source>
</evidence>
<dbReference type="EMBL" id="FNLF01000002">
    <property type="protein sequence ID" value="SDR08565.1"/>
    <property type="molecule type" value="Genomic_DNA"/>
</dbReference>
<name>A0A1H1G664_9ACTN</name>
<dbReference type="RefSeq" id="WP_068568815.1">
    <property type="nucleotide sequence ID" value="NZ_FNLF01000002.1"/>
</dbReference>
<accession>A0A1H1G664</accession>
<feature type="region of interest" description="Disordered" evidence="1">
    <location>
        <begin position="68"/>
        <end position="95"/>
    </location>
</feature>
<dbReference type="Proteomes" id="UP000183053">
    <property type="component" value="Unassembled WGS sequence"/>
</dbReference>
<dbReference type="OrthoDB" id="4571489at2"/>
<reference evidence="3" key="1">
    <citation type="submission" date="2016-10" db="EMBL/GenBank/DDBJ databases">
        <authorList>
            <person name="Varghese N."/>
            <person name="Submissions S."/>
        </authorList>
    </citation>
    <scope>NUCLEOTIDE SEQUENCE [LARGE SCALE GENOMIC DNA]</scope>
    <source>
        <strain evidence="3">DSM 44142</strain>
    </source>
</reference>
<feature type="compositionally biased region" description="Basic residues" evidence="1">
    <location>
        <begin position="79"/>
        <end position="95"/>
    </location>
</feature>
<dbReference type="STRING" id="47312.SAMN04489765_3128"/>
<protein>
    <recommendedName>
        <fullName evidence="4">DNA binding domain-containing protein, excisionase family</fullName>
    </recommendedName>
</protein>
<dbReference type="AlphaFoldDB" id="A0A1H1G664"/>